<protein>
    <recommendedName>
        <fullName evidence="2">Casein kinase II subunit beta</fullName>
        <shortName evidence="2">CK II beta</shortName>
    </recommendedName>
</protein>
<dbReference type="AlphaFoldDB" id="A0A9Q0LKP4"/>
<proteinExistence type="inferred from homology"/>
<dbReference type="GO" id="GO:0016301">
    <property type="term" value="F:kinase activity"/>
    <property type="evidence" value="ECO:0007669"/>
    <property type="project" value="UniProtKB-KW"/>
</dbReference>
<evidence type="ECO:0000313" key="4">
    <source>
        <dbReference type="EMBL" id="KAJ5073590.1"/>
    </source>
</evidence>
<gene>
    <name evidence="4" type="ORF">M0811_08427</name>
</gene>
<evidence type="ECO:0000313" key="5">
    <source>
        <dbReference type="Proteomes" id="UP001149090"/>
    </source>
</evidence>
<evidence type="ECO:0000256" key="3">
    <source>
        <dbReference type="SAM" id="MobiDB-lite"/>
    </source>
</evidence>
<reference evidence="4" key="1">
    <citation type="submission" date="2022-10" db="EMBL/GenBank/DDBJ databases">
        <title>Novel sulphate-reducing endosymbionts in the free-living metamonad Anaeramoeba.</title>
        <authorList>
            <person name="Jerlstrom-Hultqvist J."/>
            <person name="Cepicka I."/>
            <person name="Gallot-Lavallee L."/>
            <person name="Salas-Leiva D."/>
            <person name="Curtis B.A."/>
            <person name="Zahonova K."/>
            <person name="Pipaliya S."/>
            <person name="Dacks J."/>
            <person name="Roger A.J."/>
        </authorList>
    </citation>
    <scope>NUCLEOTIDE SEQUENCE</scope>
    <source>
        <strain evidence="4">BMAN</strain>
    </source>
</reference>
<dbReference type="Proteomes" id="UP001149090">
    <property type="component" value="Unassembled WGS sequence"/>
</dbReference>
<comment type="caution">
    <text evidence="4">The sequence shown here is derived from an EMBL/GenBank/DDBJ whole genome shotgun (WGS) entry which is preliminary data.</text>
</comment>
<feature type="region of interest" description="Disordered" evidence="3">
    <location>
        <begin position="199"/>
        <end position="231"/>
    </location>
</feature>
<dbReference type="PRINTS" id="PR00472">
    <property type="entry name" value="CASNKINASEII"/>
</dbReference>
<keyword evidence="5" id="KW-1185">Reference proteome</keyword>
<dbReference type="Pfam" id="PF01214">
    <property type="entry name" value="CK_II_beta"/>
    <property type="match status" value="1"/>
</dbReference>
<comment type="similarity">
    <text evidence="1 2">Belongs to the casein kinase 2 subunit beta family.</text>
</comment>
<name>A0A9Q0LKP4_ANAIG</name>
<dbReference type="SMART" id="SM01085">
    <property type="entry name" value="CK_II_beta"/>
    <property type="match status" value="1"/>
</dbReference>
<dbReference type="InterPro" id="IPR000704">
    <property type="entry name" value="Casein_kinase_II_reg-sub"/>
</dbReference>
<dbReference type="FunFam" id="2.20.25.20:FF:000001">
    <property type="entry name" value="Casein kinase II subunit beta"/>
    <property type="match status" value="1"/>
</dbReference>
<organism evidence="4 5">
    <name type="scientific">Anaeramoeba ignava</name>
    <name type="common">Anaerobic marine amoeba</name>
    <dbReference type="NCBI Taxonomy" id="1746090"/>
    <lineage>
        <taxon>Eukaryota</taxon>
        <taxon>Metamonada</taxon>
        <taxon>Anaeramoebidae</taxon>
        <taxon>Anaeramoeba</taxon>
    </lineage>
</organism>
<dbReference type="OMA" id="QPHARCA"/>
<dbReference type="SUPFAM" id="SSF57798">
    <property type="entry name" value="Casein kinase II beta subunit"/>
    <property type="match status" value="1"/>
</dbReference>
<accession>A0A9Q0LKP4</accession>
<evidence type="ECO:0000256" key="1">
    <source>
        <dbReference type="ARBA" id="ARBA00006941"/>
    </source>
</evidence>
<dbReference type="OrthoDB" id="3971593at2759"/>
<dbReference type="InterPro" id="IPR016149">
    <property type="entry name" value="Casein_kin_II_reg-sub_N"/>
</dbReference>
<feature type="compositionally biased region" description="Basic and acidic residues" evidence="3">
    <location>
        <begin position="217"/>
        <end position="231"/>
    </location>
</feature>
<keyword evidence="4" id="KW-0808">Transferase</keyword>
<dbReference type="GO" id="GO:0005737">
    <property type="term" value="C:cytoplasm"/>
    <property type="evidence" value="ECO:0007669"/>
    <property type="project" value="TreeGrafter"/>
</dbReference>
<dbReference type="PANTHER" id="PTHR11740">
    <property type="entry name" value="CASEIN KINASE II SUBUNIT BETA"/>
    <property type="match status" value="1"/>
</dbReference>
<dbReference type="GO" id="GO:0019887">
    <property type="term" value="F:protein kinase regulator activity"/>
    <property type="evidence" value="ECO:0007669"/>
    <property type="project" value="InterPro"/>
</dbReference>
<evidence type="ECO:0000256" key="2">
    <source>
        <dbReference type="RuleBase" id="RU361268"/>
    </source>
</evidence>
<dbReference type="Gene3D" id="1.10.1820.10">
    <property type="entry name" value="protein kinase ck2 holoenzyme, chain C, domain 1"/>
    <property type="match status" value="1"/>
</dbReference>
<feature type="compositionally biased region" description="Basic residues" evidence="3">
    <location>
        <begin position="200"/>
        <end position="209"/>
    </location>
</feature>
<dbReference type="GO" id="GO:0005956">
    <property type="term" value="C:protein kinase CK2 complex"/>
    <property type="evidence" value="ECO:0007669"/>
    <property type="project" value="UniProtKB-UniRule"/>
</dbReference>
<comment type="subunit">
    <text evidence="2">Tetramer of two alpha and two beta subunits.</text>
</comment>
<dbReference type="InterPro" id="IPR035991">
    <property type="entry name" value="Casein_kinase_II_beta-like"/>
</dbReference>
<keyword evidence="4" id="KW-0418">Kinase</keyword>
<dbReference type="EMBL" id="JAPDFW010000073">
    <property type="protein sequence ID" value="KAJ5073590.1"/>
    <property type="molecule type" value="Genomic_DNA"/>
</dbReference>
<dbReference type="PANTHER" id="PTHR11740:SF0">
    <property type="entry name" value="CASEIN KINASE II SUBUNIT BETA"/>
    <property type="match status" value="1"/>
</dbReference>
<sequence length="231" mass="26925">MSNNQETKETWIEQFCKQKGNEFFCEVEESFINDSFNLTGISSMVGNNFRDALRKIKGQQTKKELDQEQKIAFDKDTIILYGLIHARYIITSRGLDAMAEKFRNGEFGKCPNFFCKNQPCLPVGLSEKPGQDQLKLFCPKCQDIYYPKLRRHTKIDGAYFGPTFAHLLLFSNSDLNPNQIEQKYIPKIFGFAIHPSAKNSIRKRHKRSQNRNNQNKKNNEEKEVKNNEEKK</sequence>
<dbReference type="Gene3D" id="2.20.25.20">
    <property type="match status" value="1"/>
</dbReference>
<dbReference type="FunFam" id="1.10.1820.10:FF:000006">
    <property type="entry name" value="Casein kinase II subunit beta"/>
    <property type="match status" value="1"/>
</dbReference>